<sequence length="322" mass="35196">MQAKHGDMPKMTAPIITVPKDGPKSVEFIRHVIDEAGIGGTAFAADFYIDGAETWNSHPGGWRHPVEPIISIDHHAPHLSMQRQVSSANLALEVLAQGPGPGPDDAILISHMDCDSILAAGILSRRIEPNARYGEAALAADHTGEVNEIADLLQALDAHWSRTGRPMPDPDGLEYFFESLNRSEQDLSLDAFAKEALGQRQRSRDRAERAVLEGRIEYDQGIAFGVLDEPIEGELLLTCLPEATLVCTMNPHLVAPERWQVKIRLGLAAQGGRSLHQLQIVGFDPAYGGRWNAGSNNRGGGTDLSPDSYVQRLLIEVRREWG</sequence>
<reference evidence="1" key="1">
    <citation type="submission" date="2018-05" db="EMBL/GenBank/DDBJ databases">
        <authorList>
            <person name="Lanie J.A."/>
            <person name="Ng W.-L."/>
            <person name="Kazmierczak K.M."/>
            <person name="Andrzejewski T.M."/>
            <person name="Davidsen T.M."/>
            <person name="Wayne K.J."/>
            <person name="Tettelin H."/>
            <person name="Glass J.I."/>
            <person name="Rusch D."/>
            <person name="Podicherti R."/>
            <person name="Tsui H.-C.T."/>
            <person name="Winkler M.E."/>
        </authorList>
    </citation>
    <scope>NUCLEOTIDE SEQUENCE</scope>
</reference>
<protein>
    <submittedName>
        <fullName evidence="1">Uncharacterized protein</fullName>
    </submittedName>
</protein>
<organism evidence="1">
    <name type="scientific">marine metagenome</name>
    <dbReference type="NCBI Taxonomy" id="408172"/>
    <lineage>
        <taxon>unclassified sequences</taxon>
        <taxon>metagenomes</taxon>
        <taxon>ecological metagenomes</taxon>
    </lineage>
</organism>
<proteinExistence type="predicted"/>
<dbReference type="EMBL" id="UINC01030324">
    <property type="protein sequence ID" value="SVB14532.1"/>
    <property type="molecule type" value="Genomic_DNA"/>
</dbReference>
<evidence type="ECO:0000313" key="1">
    <source>
        <dbReference type="EMBL" id="SVB14532.1"/>
    </source>
</evidence>
<dbReference type="AlphaFoldDB" id="A0A382BMJ1"/>
<gene>
    <name evidence="1" type="ORF">METZ01_LOCUS167386</name>
</gene>
<name>A0A382BMJ1_9ZZZZ</name>
<accession>A0A382BMJ1</accession>